<sequence length="120" mass="14297">MQSTIVKWIVGRCYRQWFTLCRQQLAGQQRCRLFKIFLSIVNIMVNIFNNMRERQWSIFLDPLYPRHCPCVEYILERNRRGKPGLHNPQTANHPDSDLPAGRRVSVLDLLLKNVTDEHLY</sequence>
<evidence type="ECO:0000313" key="2">
    <source>
        <dbReference type="Proteomes" id="UP001162162"/>
    </source>
</evidence>
<dbReference type="AlphaFoldDB" id="A0AAV8XHJ6"/>
<gene>
    <name evidence="1" type="ORF">NQ318_003344</name>
</gene>
<name>A0AAV8XHJ6_9CUCU</name>
<accession>A0AAV8XHJ6</accession>
<comment type="caution">
    <text evidence="1">The sequence shown here is derived from an EMBL/GenBank/DDBJ whole genome shotgun (WGS) entry which is preliminary data.</text>
</comment>
<dbReference type="EMBL" id="JAPWTK010000601">
    <property type="protein sequence ID" value="KAJ8937918.1"/>
    <property type="molecule type" value="Genomic_DNA"/>
</dbReference>
<keyword evidence="2" id="KW-1185">Reference proteome</keyword>
<proteinExistence type="predicted"/>
<organism evidence="1 2">
    <name type="scientific">Aromia moschata</name>
    <dbReference type="NCBI Taxonomy" id="1265417"/>
    <lineage>
        <taxon>Eukaryota</taxon>
        <taxon>Metazoa</taxon>
        <taxon>Ecdysozoa</taxon>
        <taxon>Arthropoda</taxon>
        <taxon>Hexapoda</taxon>
        <taxon>Insecta</taxon>
        <taxon>Pterygota</taxon>
        <taxon>Neoptera</taxon>
        <taxon>Endopterygota</taxon>
        <taxon>Coleoptera</taxon>
        <taxon>Polyphaga</taxon>
        <taxon>Cucujiformia</taxon>
        <taxon>Chrysomeloidea</taxon>
        <taxon>Cerambycidae</taxon>
        <taxon>Cerambycinae</taxon>
        <taxon>Callichromatini</taxon>
        <taxon>Aromia</taxon>
    </lineage>
</organism>
<evidence type="ECO:0000313" key="1">
    <source>
        <dbReference type="EMBL" id="KAJ8937918.1"/>
    </source>
</evidence>
<protein>
    <submittedName>
        <fullName evidence="1">Uncharacterized protein</fullName>
    </submittedName>
</protein>
<reference evidence="1" key="1">
    <citation type="journal article" date="2023" name="Insect Mol. Biol.">
        <title>Genome sequencing provides insights into the evolution of gene families encoding plant cell wall-degrading enzymes in longhorned beetles.</title>
        <authorList>
            <person name="Shin N.R."/>
            <person name="Okamura Y."/>
            <person name="Kirsch R."/>
            <person name="Pauchet Y."/>
        </authorList>
    </citation>
    <scope>NUCLEOTIDE SEQUENCE</scope>
    <source>
        <strain evidence="1">AMC_N1</strain>
    </source>
</reference>
<dbReference type="Proteomes" id="UP001162162">
    <property type="component" value="Unassembled WGS sequence"/>
</dbReference>